<sequence length="113" mass="13307">MADSRECRSIHAMMPTYSSCFYSWVLDDAKEDFGIKRKGIDVEKAKWKMTIAESRKRKKRKTKTLYTFDNCLNHQSYNSHTQFVLKFRALRTDTGLLILVLKERNTLSSHQVI</sequence>
<reference evidence="1" key="2">
    <citation type="submission" date="2011-02" db="EMBL/GenBank/DDBJ databases">
        <authorList>
            <person name="MacLean D."/>
        </authorList>
    </citation>
    <scope>NUCLEOTIDE SEQUENCE</scope>
</reference>
<dbReference type="EMBL" id="FR824077">
    <property type="protein sequence ID" value="CCA17282.1"/>
    <property type="molecule type" value="Genomic_DNA"/>
</dbReference>
<dbReference type="HOGENOM" id="CLU_2296926_0_0_1"/>
<reference evidence="1" key="1">
    <citation type="journal article" date="2011" name="PLoS Biol.">
        <title>Gene gain and loss during evolution of obligate parasitism in the white rust pathogen of Arabidopsis thaliana.</title>
        <authorList>
            <person name="Kemen E."/>
            <person name="Gardiner A."/>
            <person name="Schultz-Larsen T."/>
            <person name="Kemen A.C."/>
            <person name="Balmuth A.L."/>
            <person name="Robert-Seilaniantz A."/>
            <person name="Bailey K."/>
            <person name="Holub E."/>
            <person name="Studholme D.J."/>
            <person name="Maclean D."/>
            <person name="Jones J.D."/>
        </authorList>
    </citation>
    <scope>NUCLEOTIDE SEQUENCE</scope>
</reference>
<dbReference type="AlphaFoldDB" id="F0W829"/>
<gene>
    <name evidence="1" type="primary">AlNc14C32G2978</name>
    <name evidence="1" type="ORF">ALNC14_034250</name>
</gene>
<organism evidence="1">
    <name type="scientific">Albugo laibachii Nc14</name>
    <dbReference type="NCBI Taxonomy" id="890382"/>
    <lineage>
        <taxon>Eukaryota</taxon>
        <taxon>Sar</taxon>
        <taxon>Stramenopiles</taxon>
        <taxon>Oomycota</taxon>
        <taxon>Peronosporomycetes</taxon>
        <taxon>Albuginales</taxon>
        <taxon>Albuginaceae</taxon>
        <taxon>Albugo</taxon>
    </lineage>
</organism>
<accession>F0W829</accession>
<name>F0W829_9STRA</name>
<evidence type="ECO:0000313" key="1">
    <source>
        <dbReference type="EMBL" id="CCA17282.1"/>
    </source>
</evidence>
<protein>
    <submittedName>
        <fullName evidence="1">AlNc14C32G2978 protein</fullName>
    </submittedName>
</protein>
<proteinExistence type="predicted"/>